<feature type="region of interest" description="Disordered" evidence="1">
    <location>
        <begin position="191"/>
        <end position="279"/>
    </location>
</feature>
<feature type="compositionally biased region" description="Low complexity" evidence="1">
    <location>
        <begin position="252"/>
        <end position="274"/>
    </location>
</feature>
<comment type="caution">
    <text evidence="2">The sequence shown here is derived from an EMBL/GenBank/DDBJ whole genome shotgun (WGS) entry which is preliminary data.</text>
</comment>
<dbReference type="EMBL" id="AZHD01000001">
    <property type="protein sequence ID" value="OAA68259.1"/>
    <property type="molecule type" value="Genomic_DNA"/>
</dbReference>
<keyword evidence="3" id="KW-1185">Reference proteome</keyword>
<sequence length="291" mass="32075">MARHSFQDPDRDVGRGSYRRRPVDAPDDDDDDDGMVRPPPSYDELYGHPHGPGPATPQEQQQQQQQQQQQPPSYDLLTATNGVTTISRHLAHYPAEKPNAHTAKEEGLTARSTTSSCAHWVSRGCALTSGPRVCCACLDKRPVRADGLYMRYADGRGYTRSSPRWAHYCTGCKRAAATEAAAAATTATAATMATRATRATRRQLRRKKKREEKEAAEEEARREKTKKEQPPVRTVTTDDNPLSSSSREKGGDNINNVNNVNNADSGGAASAAAARPTNWLERLFGPRRRVH</sequence>
<reference evidence="2 3" key="1">
    <citation type="journal article" date="2016" name="Genome Biol. Evol.">
        <title>Divergent and convergent evolution of fungal pathogenicity.</title>
        <authorList>
            <person name="Shang Y."/>
            <person name="Xiao G."/>
            <person name="Zheng P."/>
            <person name="Cen K."/>
            <person name="Zhan S."/>
            <person name="Wang C."/>
        </authorList>
    </citation>
    <scope>NUCLEOTIDE SEQUENCE [LARGE SCALE GENOMIC DNA]</scope>
    <source>
        <strain evidence="2 3">RCEF 264</strain>
    </source>
</reference>
<feature type="compositionally biased region" description="Polar residues" evidence="1">
    <location>
        <begin position="234"/>
        <end position="245"/>
    </location>
</feature>
<evidence type="ECO:0000313" key="2">
    <source>
        <dbReference type="EMBL" id="OAA68259.1"/>
    </source>
</evidence>
<gene>
    <name evidence="2" type="ORF">SPI_00454</name>
</gene>
<feature type="compositionally biased region" description="Basic residues" evidence="1">
    <location>
        <begin position="198"/>
        <end position="210"/>
    </location>
</feature>
<feature type="compositionally biased region" description="Low complexity" evidence="1">
    <location>
        <begin position="58"/>
        <end position="70"/>
    </location>
</feature>
<name>A0A162MPY8_9HYPO</name>
<evidence type="ECO:0000313" key="3">
    <source>
        <dbReference type="Proteomes" id="UP000076874"/>
    </source>
</evidence>
<dbReference type="Proteomes" id="UP000076874">
    <property type="component" value="Unassembled WGS sequence"/>
</dbReference>
<feature type="compositionally biased region" description="Basic and acidic residues" evidence="1">
    <location>
        <begin position="218"/>
        <end position="230"/>
    </location>
</feature>
<dbReference type="OrthoDB" id="4750498at2759"/>
<organism evidence="2 3">
    <name type="scientific">Niveomyces insectorum RCEF 264</name>
    <dbReference type="NCBI Taxonomy" id="1081102"/>
    <lineage>
        <taxon>Eukaryota</taxon>
        <taxon>Fungi</taxon>
        <taxon>Dikarya</taxon>
        <taxon>Ascomycota</taxon>
        <taxon>Pezizomycotina</taxon>
        <taxon>Sordariomycetes</taxon>
        <taxon>Hypocreomycetidae</taxon>
        <taxon>Hypocreales</taxon>
        <taxon>Cordycipitaceae</taxon>
        <taxon>Niveomyces</taxon>
    </lineage>
</organism>
<protein>
    <submittedName>
        <fullName evidence="2">Uncharacterized protein</fullName>
    </submittedName>
</protein>
<dbReference type="AlphaFoldDB" id="A0A162MPY8"/>
<feature type="compositionally biased region" description="Basic and acidic residues" evidence="1">
    <location>
        <begin position="1"/>
        <end position="14"/>
    </location>
</feature>
<proteinExistence type="predicted"/>
<feature type="region of interest" description="Disordered" evidence="1">
    <location>
        <begin position="1"/>
        <end position="72"/>
    </location>
</feature>
<accession>A0A162MPY8</accession>
<evidence type="ECO:0000256" key="1">
    <source>
        <dbReference type="SAM" id="MobiDB-lite"/>
    </source>
</evidence>